<dbReference type="OrthoDB" id="3298703at2759"/>
<evidence type="ECO:0000313" key="2">
    <source>
        <dbReference type="Proteomes" id="UP000077266"/>
    </source>
</evidence>
<reference evidence="1 2" key="1">
    <citation type="journal article" date="2016" name="Mol. Biol. Evol.">
        <title>Comparative Genomics of Early-Diverging Mushroom-Forming Fungi Provides Insights into the Origins of Lignocellulose Decay Capabilities.</title>
        <authorList>
            <person name="Nagy L.G."/>
            <person name="Riley R."/>
            <person name="Tritt A."/>
            <person name="Adam C."/>
            <person name="Daum C."/>
            <person name="Floudas D."/>
            <person name="Sun H."/>
            <person name="Yadav J.S."/>
            <person name="Pangilinan J."/>
            <person name="Larsson K.H."/>
            <person name="Matsuura K."/>
            <person name="Barry K."/>
            <person name="Labutti K."/>
            <person name="Kuo R."/>
            <person name="Ohm R.A."/>
            <person name="Bhattacharya S.S."/>
            <person name="Shirouzu T."/>
            <person name="Yoshinaga Y."/>
            <person name="Martin F.M."/>
            <person name="Grigoriev I.V."/>
            <person name="Hibbett D.S."/>
        </authorList>
    </citation>
    <scope>NUCLEOTIDE SEQUENCE [LARGE SCALE GENOMIC DNA]</scope>
    <source>
        <strain evidence="1 2">HHB12029</strain>
    </source>
</reference>
<dbReference type="InParanoid" id="A0A165FM83"/>
<dbReference type="EMBL" id="KV426078">
    <property type="protein sequence ID" value="KZV89221.1"/>
    <property type="molecule type" value="Genomic_DNA"/>
</dbReference>
<name>A0A165FM83_EXIGL</name>
<organism evidence="1 2">
    <name type="scientific">Exidia glandulosa HHB12029</name>
    <dbReference type="NCBI Taxonomy" id="1314781"/>
    <lineage>
        <taxon>Eukaryota</taxon>
        <taxon>Fungi</taxon>
        <taxon>Dikarya</taxon>
        <taxon>Basidiomycota</taxon>
        <taxon>Agaricomycotina</taxon>
        <taxon>Agaricomycetes</taxon>
        <taxon>Auriculariales</taxon>
        <taxon>Exidiaceae</taxon>
        <taxon>Exidia</taxon>
    </lineage>
</organism>
<protein>
    <submittedName>
        <fullName evidence="1">Uncharacterized protein</fullName>
    </submittedName>
</protein>
<evidence type="ECO:0000313" key="1">
    <source>
        <dbReference type="EMBL" id="KZV89221.1"/>
    </source>
</evidence>
<accession>A0A165FM83</accession>
<sequence length="55" mass="6386">MGCERWRKSGTVMGRGTARFPCYGYNVPLFIYEVHFEGLHRSEQLAGLAFYDRVL</sequence>
<dbReference type="AlphaFoldDB" id="A0A165FM83"/>
<gene>
    <name evidence="1" type="ORF">EXIGLDRAFT_771934</name>
</gene>
<dbReference type="Proteomes" id="UP000077266">
    <property type="component" value="Unassembled WGS sequence"/>
</dbReference>
<proteinExistence type="predicted"/>
<keyword evidence="2" id="KW-1185">Reference proteome</keyword>